<dbReference type="Pfam" id="PF01784">
    <property type="entry name" value="DUF34_NIF3"/>
    <property type="match status" value="1"/>
</dbReference>
<sequence length="372" mass="42124">MTQVKVKDIIQRIEQFAPPYLAEEWDPIGLSFGTLDKVVNKLMIALDVDADTIQEAQELGVDLIFTHHPAIFKPLKSLNTENPRRSEYIDLIKSDIAVFSAHTNIDAADFGMSDWLADAIGLPKDREIVFPTYREGYKKLAVYVPEKDVEKVRRALHLAGAGEVGDYQDVSYSIKGQGRFTPQKGSDPTVGKIGKEEIVNEVRIEVMFPRQLTTNVINAVQTAHPYEEPVYDLYTLENENKVYGYGRIAAFEITTEEMLTKVTSELELNGLKYASKNPKKLHKKVAIFGGAGSDYYFDAKQKGATLFITGDVSYHNAQDMLRDGVDVIDAGHYIESVFVSEMHQIINNWKIEENWDLKIYPSKKQKDVFNFK</sequence>
<gene>
    <name evidence="7" type="ORF">SAMN04488569_102421</name>
</gene>
<dbReference type="Gene3D" id="3.40.1390.30">
    <property type="entry name" value="NIF3 (NGG1p interacting factor 3)-like"/>
    <property type="match status" value="1"/>
</dbReference>
<dbReference type="PANTHER" id="PTHR13799">
    <property type="entry name" value="NGG1 INTERACTING FACTOR 3"/>
    <property type="match status" value="1"/>
</dbReference>
<keyword evidence="4 5" id="KW-0479">Metal-binding</keyword>
<feature type="binding site" evidence="6">
    <location>
        <position position="332"/>
    </location>
    <ligand>
        <name>a divalent metal cation</name>
        <dbReference type="ChEBI" id="CHEBI:60240"/>
        <label>1</label>
    </ligand>
</feature>
<organism evidence="7 8">
    <name type="scientific">Marinilactibacillus piezotolerans</name>
    <dbReference type="NCBI Taxonomy" id="258723"/>
    <lineage>
        <taxon>Bacteria</taxon>
        <taxon>Bacillati</taxon>
        <taxon>Bacillota</taxon>
        <taxon>Bacilli</taxon>
        <taxon>Lactobacillales</taxon>
        <taxon>Carnobacteriaceae</taxon>
        <taxon>Marinilactibacillus</taxon>
    </lineage>
</organism>
<dbReference type="InterPro" id="IPR002678">
    <property type="entry name" value="DUF34/NIF3"/>
</dbReference>
<evidence type="ECO:0000313" key="7">
    <source>
        <dbReference type="EMBL" id="SFK34216.1"/>
    </source>
</evidence>
<evidence type="ECO:0000256" key="3">
    <source>
        <dbReference type="ARBA" id="ARBA00022112"/>
    </source>
</evidence>
<evidence type="ECO:0000256" key="1">
    <source>
        <dbReference type="ARBA" id="ARBA00006964"/>
    </source>
</evidence>
<dbReference type="GO" id="GO:0005737">
    <property type="term" value="C:cytoplasm"/>
    <property type="evidence" value="ECO:0007669"/>
    <property type="project" value="TreeGrafter"/>
</dbReference>
<feature type="binding site" evidence="6">
    <location>
        <position position="68"/>
    </location>
    <ligand>
        <name>a divalent metal cation</name>
        <dbReference type="ChEBI" id="CHEBI:60240"/>
        <label>1</label>
    </ligand>
</feature>
<dbReference type="RefSeq" id="WP_072694936.1">
    <property type="nucleotide sequence ID" value="NZ_FOSJ01000024.1"/>
</dbReference>
<dbReference type="Gene3D" id="3.30.70.120">
    <property type="match status" value="1"/>
</dbReference>
<feature type="binding site" evidence="6">
    <location>
        <position position="67"/>
    </location>
    <ligand>
        <name>a divalent metal cation</name>
        <dbReference type="ChEBI" id="CHEBI:60240"/>
        <label>1</label>
    </ligand>
</feature>
<evidence type="ECO:0000313" key="8">
    <source>
        <dbReference type="Proteomes" id="UP000199589"/>
    </source>
</evidence>
<dbReference type="GO" id="GO:0046872">
    <property type="term" value="F:metal ion binding"/>
    <property type="evidence" value="ECO:0007669"/>
    <property type="project" value="UniProtKB-UniRule"/>
</dbReference>
<keyword evidence="8" id="KW-1185">Reference proteome</keyword>
<proteinExistence type="inferred from homology"/>
<dbReference type="InterPro" id="IPR017221">
    <property type="entry name" value="DUF34/NIF3_bac"/>
</dbReference>
<dbReference type="PANTHER" id="PTHR13799:SF14">
    <property type="entry name" value="GTP CYCLOHYDROLASE 1 TYPE 2 HOMOLOG"/>
    <property type="match status" value="1"/>
</dbReference>
<comment type="subunit">
    <text evidence="2">Homohexamer.</text>
</comment>
<dbReference type="SUPFAM" id="SSF102705">
    <property type="entry name" value="NIF3 (NGG1p interacting factor 3)-like"/>
    <property type="match status" value="1"/>
</dbReference>
<feature type="binding site" evidence="6">
    <location>
        <position position="106"/>
    </location>
    <ligand>
        <name>a divalent metal cation</name>
        <dbReference type="ChEBI" id="CHEBI:60240"/>
        <label>1</label>
    </ligand>
</feature>
<evidence type="ECO:0000256" key="6">
    <source>
        <dbReference type="PIRSR" id="PIRSR602678-1"/>
    </source>
</evidence>
<dbReference type="InterPro" id="IPR036069">
    <property type="entry name" value="DUF34/NIF3_sf"/>
</dbReference>
<dbReference type="FunFam" id="3.30.70.120:FF:000006">
    <property type="entry name" value="GTP cyclohydrolase 1 type 2 homolog"/>
    <property type="match status" value="1"/>
</dbReference>
<protein>
    <recommendedName>
        <fullName evidence="3 5">GTP cyclohydrolase 1 type 2 homolog</fullName>
    </recommendedName>
</protein>
<dbReference type="OrthoDB" id="9792792at2"/>
<evidence type="ECO:0000256" key="4">
    <source>
        <dbReference type="ARBA" id="ARBA00022723"/>
    </source>
</evidence>
<dbReference type="AlphaFoldDB" id="A0A1I3YSN4"/>
<evidence type="ECO:0000256" key="2">
    <source>
        <dbReference type="ARBA" id="ARBA00011643"/>
    </source>
</evidence>
<dbReference type="Proteomes" id="UP000199589">
    <property type="component" value="Unassembled WGS sequence"/>
</dbReference>
<dbReference type="EMBL" id="FOSJ01000024">
    <property type="protein sequence ID" value="SFK34216.1"/>
    <property type="molecule type" value="Genomic_DNA"/>
</dbReference>
<dbReference type="NCBIfam" id="TIGR00486">
    <property type="entry name" value="YbgI_SA1388"/>
    <property type="match status" value="1"/>
</dbReference>
<accession>A0A1I3YSN4</accession>
<dbReference type="InterPro" id="IPR015867">
    <property type="entry name" value="N-reg_PII/ATP_PRibTrfase_C"/>
</dbReference>
<dbReference type="FunFam" id="3.40.1390.30:FF:000001">
    <property type="entry name" value="GTP cyclohydrolase 1 type 2"/>
    <property type="match status" value="1"/>
</dbReference>
<feature type="binding site" evidence="6">
    <location>
        <position position="335"/>
    </location>
    <ligand>
        <name>a divalent metal cation</name>
        <dbReference type="ChEBI" id="CHEBI:60240"/>
        <label>1</label>
    </ligand>
</feature>
<evidence type="ECO:0000256" key="5">
    <source>
        <dbReference type="PIRNR" id="PIRNR037489"/>
    </source>
</evidence>
<dbReference type="PIRSF" id="PIRSF037489">
    <property type="entry name" value="UCP037489_NIF3_YqfO"/>
    <property type="match status" value="1"/>
</dbReference>
<comment type="similarity">
    <text evidence="1 5">Belongs to the GTP cyclohydrolase I type 2/NIF3 family.</text>
</comment>
<name>A0A1I3YSN4_9LACT</name>
<reference evidence="8" key="1">
    <citation type="submission" date="2016-10" db="EMBL/GenBank/DDBJ databases">
        <authorList>
            <person name="Varghese N."/>
            <person name="Submissions S."/>
        </authorList>
    </citation>
    <scope>NUCLEOTIDE SEQUENCE [LARGE SCALE GENOMIC DNA]</scope>
    <source>
        <strain evidence="8">DSM 16108</strain>
    </source>
</reference>